<gene>
    <name evidence="3" type="ORF">J8273_2494</name>
</gene>
<evidence type="ECO:0000259" key="2">
    <source>
        <dbReference type="PROSITE" id="PS50011"/>
    </source>
</evidence>
<proteinExistence type="predicted"/>
<evidence type="ECO:0000313" key="3">
    <source>
        <dbReference type="EMBL" id="KAG9396142.1"/>
    </source>
</evidence>
<organism evidence="3 4">
    <name type="scientific">Carpediemonas membranifera</name>
    <dbReference type="NCBI Taxonomy" id="201153"/>
    <lineage>
        <taxon>Eukaryota</taxon>
        <taxon>Metamonada</taxon>
        <taxon>Carpediemonas-like organisms</taxon>
        <taxon>Carpediemonas</taxon>
    </lineage>
</organism>
<dbReference type="Gene3D" id="1.10.510.10">
    <property type="entry name" value="Transferase(Phosphotransferase) domain 1"/>
    <property type="match status" value="1"/>
</dbReference>
<dbReference type="GO" id="GO:0004672">
    <property type="term" value="F:protein kinase activity"/>
    <property type="evidence" value="ECO:0007669"/>
    <property type="project" value="InterPro"/>
</dbReference>
<reference evidence="3" key="1">
    <citation type="submission" date="2021-05" db="EMBL/GenBank/DDBJ databases">
        <title>A free-living protist that lacks canonical eukaryotic 1 DNA replication and segregation systems.</title>
        <authorList>
            <person name="Salas-Leiva D.E."/>
            <person name="Tromer E.C."/>
            <person name="Curtis B.A."/>
            <person name="Jerlstrom-Hultqvist J."/>
            <person name="Kolisko M."/>
            <person name="Yi Z."/>
            <person name="Salas-Leiva J.S."/>
            <person name="Gallot-Lavallee L."/>
            <person name="Kops G.J.P.L."/>
            <person name="Archibald J.M."/>
            <person name="Simpson A.G.B."/>
            <person name="Roger A.J."/>
        </authorList>
    </citation>
    <scope>NUCLEOTIDE SEQUENCE</scope>
    <source>
        <strain evidence="3">BICM</strain>
    </source>
</reference>
<comment type="caution">
    <text evidence="3">The sequence shown here is derived from an EMBL/GenBank/DDBJ whole genome shotgun (WGS) entry which is preliminary data.</text>
</comment>
<keyword evidence="4" id="KW-1185">Reference proteome</keyword>
<dbReference type="GO" id="GO:0005524">
    <property type="term" value="F:ATP binding"/>
    <property type="evidence" value="ECO:0007669"/>
    <property type="project" value="InterPro"/>
</dbReference>
<feature type="region of interest" description="Disordered" evidence="1">
    <location>
        <begin position="328"/>
        <end position="359"/>
    </location>
</feature>
<dbReference type="SUPFAM" id="SSF56112">
    <property type="entry name" value="Protein kinase-like (PK-like)"/>
    <property type="match status" value="1"/>
</dbReference>
<keyword evidence="3" id="KW-0808">Transferase</keyword>
<evidence type="ECO:0000313" key="4">
    <source>
        <dbReference type="Proteomes" id="UP000717585"/>
    </source>
</evidence>
<dbReference type="AlphaFoldDB" id="A0A8J6E5Q7"/>
<accession>A0A8J6E5Q7</accession>
<dbReference type="InterPro" id="IPR000719">
    <property type="entry name" value="Prot_kinase_dom"/>
</dbReference>
<keyword evidence="3" id="KW-0418">Kinase</keyword>
<protein>
    <submittedName>
        <fullName evidence="3">Protein kinase domain</fullName>
    </submittedName>
</protein>
<evidence type="ECO:0000256" key="1">
    <source>
        <dbReference type="SAM" id="MobiDB-lite"/>
    </source>
</evidence>
<dbReference type="InterPro" id="IPR050235">
    <property type="entry name" value="CK1_Ser-Thr_kinase"/>
</dbReference>
<name>A0A8J6E5Q7_9EUKA</name>
<dbReference type="InterPro" id="IPR011009">
    <property type="entry name" value="Kinase-like_dom_sf"/>
</dbReference>
<sequence length="462" mass="50800">MGNNERQLIDSLRPGDVFDDRFIVKRILGRSAVGSVFYCQDIQNSQKPVAVKAGCSRLSAILAQNEAKILIHAFSHDVKRVPRLITCKQEATCSYIVQKLLGKNLLAELKGSDGGSHVTLKHSIKIVLSMSTCLRDIHRAGIVHRNIKAGNFAFGRQSSQLYVIDFGIARLFMAEDGTVIPARKNPGFRGSVQYASINAHLNQELSPRDDYWSMVFSVLELLNGSLPWTGVSDKQTVLRMKEAMVSGKSLPTIFPAFIGELIDLLKTVRYGELVDHSIVKRILRDAMRAPDIVTDSHGDSAFPDTAEFESYSRLTPDALMSQEDEIKENLDSNKSTSSIFDSDAVFGPNSNEGETRPRSVFTSDCEDASICFHPKPSTPGSLSLPPPEVGRVVGAHRNLDAVGTLMERENVDVDGIHAPYCSRADAELGDSEEPSDSIVRRIVRVVAIFLNAVSRIVFPAVE</sequence>
<feature type="domain" description="Protein kinase" evidence="2">
    <location>
        <begin position="22"/>
        <end position="292"/>
    </location>
</feature>
<dbReference type="OrthoDB" id="5979581at2759"/>
<dbReference type="Pfam" id="PF00069">
    <property type="entry name" value="Pkinase"/>
    <property type="match status" value="1"/>
</dbReference>
<dbReference type="PROSITE" id="PS50011">
    <property type="entry name" value="PROTEIN_KINASE_DOM"/>
    <property type="match status" value="1"/>
</dbReference>
<dbReference type="PANTHER" id="PTHR11909">
    <property type="entry name" value="CASEIN KINASE-RELATED"/>
    <property type="match status" value="1"/>
</dbReference>
<dbReference type="SMART" id="SM00220">
    <property type="entry name" value="S_TKc"/>
    <property type="match status" value="1"/>
</dbReference>
<dbReference type="EMBL" id="JAHDYR010000007">
    <property type="protein sequence ID" value="KAG9396142.1"/>
    <property type="molecule type" value="Genomic_DNA"/>
</dbReference>
<dbReference type="Proteomes" id="UP000717585">
    <property type="component" value="Unassembled WGS sequence"/>
</dbReference>